<dbReference type="GO" id="GO:0006397">
    <property type="term" value="P:mRNA processing"/>
    <property type="evidence" value="ECO:0007669"/>
    <property type="project" value="UniProtKB-KW"/>
</dbReference>
<feature type="domain" description="RRM" evidence="16">
    <location>
        <begin position="142"/>
        <end position="219"/>
    </location>
</feature>
<dbReference type="FunFam" id="3.30.70.330:FF:000249">
    <property type="entry name" value="Pre-mRNA-splicing factor CWC2, variant"/>
    <property type="match status" value="1"/>
</dbReference>
<dbReference type="Gene3D" id="3.30.70.330">
    <property type="match status" value="1"/>
</dbReference>
<evidence type="ECO:0000256" key="12">
    <source>
        <dbReference type="ARBA" id="ARBA00023306"/>
    </source>
</evidence>
<dbReference type="GO" id="GO:0071006">
    <property type="term" value="C:U2-type catalytic step 1 spliceosome"/>
    <property type="evidence" value="ECO:0007669"/>
    <property type="project" value="TreeGrafter"/>
</dbReference>
<dbReference type="GO" id="GO:0000974">
    <property type="term" value="C:Prp19 complex"/>
    <property type="evidence" value="ECO:0007669"/>
    <property type="project" value="TreeGrafter"/>
</dbReference>
<dbReference type="GO" id="GO:0036002">
    <property type="term" value="F:pre-mRNA binding"/>
    <property type="evidence" value="ECO:0007669"/>
    <property type="project" value="TreeGrafter"/>
</dbReference>
<dbReference type="Proteomes" id="UP000812966">
    <property type="component" value="Unassembled WGS sequence"/>
</dbReference>
<evidence type="ECO:0000256" key="4">
    <source>
        <dbReference type="ARBA" id="ARBA00022664"/>
    </source>
</evidence>
<keyword evidence="11" id="KW-0539">Nucleus</keyword>
<evidence type="ECO:0000256" key="2">
    <source>
        <dbReference type="ARBA" id="ARBA00008024"/>
    </source>
</evidence>
<dbReference type="PANTHER" id="PTHR14089:SF2">
    <property type="entry name" value="PRE-MRNA-SPLICING FACTOR CWC2"/>
    <property type="match status" value="1"/>
</dbReference>
<feature type="domain" description="C3H1-type" evidence="17">
    <location>
        <begin position="77"/>
        <end position="105"/>
    </location>
</feature>
<dbReference type="PROSITE" id="PS50102">
    <property type="entry name" value="RRM"/>
    <property type="match status" value="1"/>
</dbReference>
<dbReference type="InterPro" id="IPR000504">
    <property type="entry name" value="RRM_dom"/>
</dbReference>
<evidence type="ECO:0000256" key="7">
    <source>
        <dbReference type="ARBA" id="ARBA00022771"/>
    </source>
</evidence>
<dbReference type="InterPro" id="IPR034181">
    <property type="entry name" value="Cwc2_RRM"/>
</dbReference>
<dbReference type="Pfam" id="PF16131">
    <property type="entry name" value="Torus"/>
    <property type="match status" value="1"/>
</dbReference>
<evidence type="ECO:0000256" key="9">
    <source>
        <dbReference type="ARBA" id="ARBA00022884"/>
    </source>
</evidence>
<keyword evidence="4" id="KW-0507">mRNA processing</keyword>
<feature type="zinc finger region" description="C3H1-type" evidence="14">
    <location>
        <begin position="77"/>
        <end position="105"/>
    </location>
</feature>
<comment type="subcellular location">
    <subcellularLocation>
        <location evidence="1">Nucleus</location>
    </subcellularLocation>
</comment>
<keyword evidence="9 13" id="KW-0694">RNA-binding</keyword>
<dbReference type="SUPFAM" id="SSF54928">
    <property type="entry name" value="RNA-binding domain, RBD"/>
    <property type="match status" value="1"/>
</dbReference>
<gene>
    <name evidence="18" type="ORF">FFLO_00963</name>
</gene>
<evidence type="ECO:0000256" key="1">
    <source>
        <dbReference type="ARBA" id="ARBA00004123"/>
    </source>
</evidence>
<dbReference type="AlphaFoldDB" id="A0A8K0JQZ6"/>
<organism evidence="18 19">
    <name type="scientific">Filobasidium floriforme</name>
    <dbReference type="NCBI Taxonomy" id="5210"/>
    <lineage>
        <taxon>Eukaryota</taxon>
        <taxon>Fungi</taxon>
        <taxon>Dikarya</taxon>
        <taxon>Basidiomycota</taxon>
        <taxon>Agaricomycotina</taxon>
        <taxon>Tremellomycetes</taxon>
        <taxon>Filobasidiales</taxon>
        <taxon>Filobasidiaceae</taxon>
        <taxon>Filobasidium</taxon>
    </lineage>
</organism>
<evidence type="ECO:0000256" key="14">
    <source>
        <dbReference type="PROSITE-ProRule" id="PRU00723"/>
    </source>
</evidence>
<evidence type="ECO:0000256" key="6">
    <source>
        <dbReference type="ARBA" id="ARBA00022728"/>
    </source>
</evidence>
<comment type="similarity">
    <text evidence="2">Belongs to the RRM CWC2 family.</text>
</comment>
<feature type="region of interest" description="Disordered" evidence="15">
    <location>
        <begin position="343"/>
        <end position="366"/>
    </location>
</feature>
<proteinExistence type="inferred from homology"/>
<sequence>MSTSENKVVPKRKIRPARKQVAVDQIDKTEQVQTGKEYNIWYNKWAGGDREDSYGNKTHSQSRCVILRDAGYTRADANGTKYCCLFFARGCCPLGHECKYLHRLPLPTHQIPDTSLDCFAREKHADYRDDMGGVGSFGRQNRTLYVGRMTEAGSKEDTEEMVRRHFSEWGDIARINILYNRGVAFVSYSNEAQAQFAKEAMSNQSLDGDEILNIRWATEDPNPVQKIAEKRRIENQGKVAIAGQIDGNMVEAVQAIGALEEGREEDYYPIALEDGQGEEDGRPSKKLRLENGLATNGSGDNSAINAESGNTTKKGGILGGEALDNLLYFAELAKKQAAEVKRAAQPAAPKVGMGLLGGYGSESEED</sequence>
<keyword evidence="5 14" id="KW-0479">Metal-binding</keyword>
<evidence type="ECO:0000256" key="5">
    <source>
        <dbReference type="ARBA" id="ARBA00022723"/>
    </source>
</evidence>
<evidence type="ECO:0000259" key="16">
    <source>
        <dbReference type="PROSITE" id="PS50102"/>
    </source>
</evidence>
<evidence type="ECO:0000256" key="13">
    <source>
        <dbReference type="PROSITE-ProRule" id="PRU00176"/>
    </source>
</evidence>
<keyword evidence="8 14" id="KW-0862">Zinc</keyword>
<evidence type="ECO:0000256" key="11">
    <source>
        <dbReference type="ARBA" id="ARBA00023242"/>
    </source>
</evidence>
<dbReference type="Pfam" id="PF00076">
    <property type="entry name" value="RRM_1"/>
    <property type="match status" value="1"/>
</dbReference>
<dbReference type="InterPro" id="IPR039171">
    <property type="entry name" value="Cwc2/Slt11"/>
</dbReference>
<dbReference type="GO" id="GO:0008270">
    <property type="term" value="F:zinc ion binding"/>
    <property type="evidence" value="ECO:0007669"/>
    <property type="project" value="UniProtKB-KW"/>
</dbReference>
<feature type="region of interest" description="Disordered" evidence="15">
    <location>
        <begin position="290"/>
        <end position="316"/>
    </location>
</feature>
<dbReference type="SMART" id="SM00360">
    <property type="entry name" value="RRM"/>
    <property type="match status" value="1"/>
</dbReference>
<evidence type="ECO:0000259" key="17">
    <source>
        <dbReference type="PROSITE" id="PS50103"/>
    </source>
</evidence>
<keyword evidence="6" id="KW-0747">Spliceosome</keyword>
<dbReference type="CDD" id="cd12360">
    <property type="entry name" value="RRM_cwf2"/>
    <property type="match status" value="1"/>
</dbReference>
<evidence type="ECO:0000256" key="15">
    <source>
        <dbReference type="SAM" id="MobiDB-lite"/>
    </source>
</evidence>
<dbReference type="InterPro" id="IPR012677">
    <property type="entry name" value="Nucleotide-bd_a/b_plait_sf"/>
</dbReference>
<evidence type="ECO:0000313" key="19">
    <source>
        <dbReference type="Proteomes" id="UP000812966"/>
    </source>
</evidence>
<dbReference type="PANTHER" id="PTHR14089">
    <property type="entry name" value="PRE-MRNA-SPLICING FACTOR RBM22"/>
    <property type="match status" value="1"/>
</dbReference>
<dbReference type="GO" id="GO:0071007">
    <property type="term" value="C:U2-type catalytic step 2 spliceosome"/>
    <property type="evidence" value="ECO:0007669"/>
    <property type="project" value="TreeGrafter"/>
</dbReference>
<protein>
    <recommendedName>
        <fullName evidence="20">Pre-mRNA-splicing factor CWC2</fullName>
    </recommendedName>
</protein>
<dbReference type="EMBL" id="JABELV010000011">
    <property type="protein sequence ID" value="KAG7571138.1"/>
    <property type="molecule type" value="Genomic_DNA"/>
</dbReference>
<keyword evidence="19" id="KW-1185">Reference proteome</keyword>
<dbReference type="InterPro" id="IPR032297">
    <property type="entry name" value="Torus"/>
</dbReference>
<reference evidence="18" key="1">
    <citation type="submission" date="2020-04" db="EMBL/GenBank/DDBJ databases">
        <title>Analysis of mating type loci in Filobasidium floriforme.</title>
        <authorList>
            <person name="Nowrousian M."/>
        </authorList>
    </citation>
    <scope>NUCLEOTIDE SEQUENCE</scope>
    <source>
        <strain evidence="18">CBS 6242</strain>
    </source>
</reference>
<evidence type="ECO:0000256" key="3">
    <source>
        <dbReference type="ARBA" id="ARBA00011524"/>
    </source>
</evidence>
<evidence type="ECO:0008006" key="20">
    <source>
        <dbReference type="Google" id="ProtNLM"/>
    </source>
</evidence>
<keyword evidence="10" id="KW-0508">mRNA splicing</keyword>
<dbReference type="InterPro" id="IPR000571">
    <property type="entry name" value="Znf_CCCH"/>
</dbReference>
<accession>A0A8K0JQZ6</accession>
<keyword evidence="7 14" id="KW-0863">Zinc-finger</keyword>
<comment type="subunit">
    <text evidence="3">Associated with the spliceosome.</text>
</comment>
<dbReference type="GO" id="GO:0008380">
    <property type="term" value="P:RNA splicing"/>
    <property type="evidence" value="ECO:0007669"/>
    <property type="project" value="UniProtKB-KW"/>
</dbReference>
<dbReference type="InterPro" id="IPR035979">
    <property type="entry name" value="RBD_domain_sf"/>
</dbReference>
<evidence type="ECO:0000256" key="10">
    <source>
        <dbReference type="ARBA" id="ARBA00023187"/>
    </source>
</evidence>
<comment type="caution">
    <text evidence="18">The sequence shown here is derived from an EMBL/GenBank/DDBJ whole genome shotgun (WGS) entry which is preliminary data.</text>
</comment>
<dbReference type="GO" id="GO:0017070">
    <property type="term" value="F:U6 snRNA binding"/>
    <property type="evidence" value="ECO:0007669"/>
    <property type="project" value="TreeGrafter"/>
</dbReference>
<evidence type="ECO:0000313" key="18">
    <source>
        <dbReference type="EMBL" id="KAG7571138.1"/>
    </source>
</evidence>
<name>A0A8K0JQZ6_9TREE</name>
<dbReference type="PROSITE" id="PS50103">
    <property type="entry name" value="ZF_C3H1"/>
    <property type="match status" value="1"/>
</dbReference>
<feature type="compositionally biased region" description="Polar residues" evidence="15">
    <location>
        <begin position="293"/>
        <end position="313"/>
    </location>
</feature>
<keyword evidence="12" id="KW-0131">Cell cycle</keyword>
<evidence type="ECO:0000256" key="8">
    <source>
        <dbReference type="ARBA" id="ARBA00022833"/>
    </source>
</evidence>